<proteinExistence type="predicted"/>
<evidence type="ECO:0000313" key="2">
    <source>
        <dbReference type="Proteomes" id="UP000004295"/>
    </source>
</evidence>
<keyword evidence="2" id="KW-1185">Reference proteome</keyword>
<protein>
    <submittedName>
        <fullName evidence="1">Uncharacterized protein</fullName>
    </submittedName>
</protein>
<organism evidence="1 2">
    <name type="scientific">Porphyromonas endodontalis (strain ATCC 35406 / DSM 24491 / JCM 8526 / CCUG 16442 / BCRC 14492 / NCTC 13058 / HG 370)</name>
    <name type="common">Bacteroides endodontalis</name>
    <dbReference type="NCBI Taxonomy" id="553175"/>
    <lineage>
        <taxon>Bacteria</taxon>
        <taxon>Pseudomonadati</taxon>
        <taxon>Bacteroidota</taxon>
        <taxon>Bacteroidia</taxon>
        <taxon>Bacteroidales</taxon>
        <taxon>Porphyromonadaceae</taxon>
        <taxon>Porphyromonas</taxon>
    </lineage>
</organism>
<reference evidence="1 2" key="1">
    <citation type="submission" date="2009-04" db="EMBL/GenBank/DDBJ databases">
        <authorList>
            <person name="Sebastian Y."/>
            <person name="Madupu R."/>
            <person name="Durkin A.S."/>
            <person name="Torralba M."/>
            <person name="Methe B."/>
            <person name="Sutton G.G."/>
            <person name="Strausberg R.L."/>
            <person name="Nelson K.E."/>
        </authorList>
    </citation>
    <scope>NUCLEOTIDE SEQUENCE [LARGE SCALE GENOMIC DNA]</scope>
    <source>
        <strain evidence="2">ATCC 35406 / BCRC 14492 / JCM 8526 / NCTC 13058 / HG 370</strain>
    </source>
</reference>
<dbReference type="AlphaFoldDB" id="C3JC60"/>
<dbReference type="EMBL" id="ACNN01000029">
    <property type="protein sequence ID" value="EEN82266.1"/>
    <property type="molecule type" value="Genomic_DNA"/>
</dbReference>
<accession>C3JC60</accession>
<sequence length="40" mass="4429">MLALPVSYLISTKVQFCRGFAIVGFCGYLSETEGLSLREE</sequence>
<dbReference type="STRING" id="553175.POREN0001_0460"/>
<name>C3JC60_POREA</name>
<dbReference type="Proteomes" id="UP000004295">
    <property type="component" value="Unassembled WGS sequence"/>
</dbReference>
<evidence type="ECO:0000313" key="1">
    <source>
        <dbReference type="EMBL" id="EEN82266.1"/>
    </source>
</evidence>
<gene>
    <name evidence="1" type="ORF">POREN0001_0460</name>
</gene>
<comment type="caution">
    <text evidence="1">The sequence shown here is derived from an EMBL/GenBank/DDBJ whole genome shotgun (WGS) entry which is preliminary data.</text>
</comment>